<dbReference type="EMBL" id="CAADRA010002084">
    <property type="protein sequence ID" value="VFT82634.1"/>
    <property type="molecule type" value="Genomic_DNA"/>
</dbReference>
<dbReference type="OrthoDB" id="62482at2759"/>
<dbReference type="EMBL" id="VJMH01002082">
    <property type="protein sequence ID" value="KAF0710137.1"/>
    <property type="molecule type" value="Genomic_DNA"/>
</dbReference>
<evidence type="ECO:0000313" key="3">
    <source>
        <dbReference type="EMBL" id="VFT82634.1"/>
    </source>
</evidence>
<feature type="region of interest" description="Disordered" evidence="1">
    <location>
        <begin position="634"/>
        <end position="656"/>
    </location>
</feature>
<dbReference type="AlphaFoldDB" id="A0A485KEQ1"/>
<accession>A0A485KEQ1</accession>
<evidence type="ECO:0000313" key="2">
    <source>
        <dbReference type="EMBL" id="KAF0710137.1"/>
    </source>
</evidence>
<protein>
    <submittedName>
        <fullName evidence="3">Aste57867_5588 protein</fullName>
    </submittedName>
</protein>
<reference evidence="2" key="2">
    <citation type="submission" date="2019-06" db="EMBL/GenBank/DDBJ databases">
        <title>Genomics analysis of Aphanomyces spp. identifies a new class of oomycete effector associated with host adaptation.</title>
        <authorList>
            <person name="Gaulin E."/>
        </authorList>
    </citation>
    <scope>NUCLEOTIDE SEQUENCE</scope>
    <source>
        <strain evidence="2">CBS 578.67</strain>
    </source>
</reference>
<evidence type="ECO:0000256" key="1">
    <source>
        <dbReference type="SAM" id="MobiDB-lite"/>
    </source>
</evidence>
<evidence type="ECO:0000313" key="4">
    <source>
        <dbReference type="Proteomes" id="UP000332933"/>
    </source>
</evidence>
<organism evidence="3 4">
    <name type="scientific">Aphanomyces stellatus</name>
    <dbReference type="NCBI Taxonomy" id="120398"/>
    <lineage>
        <taxon>Eukaryota</taxon>
        <taxon>Sar</taxon>
        <taxon>Stramenopiles</taxon>
        <taxon>Oomycota</taxon>
        <taxon>Saprolegniomycetes</taxon>
        <taxon>Saprolegniales</taxon>
        <taxon>Verrucalvaceae</taxon>
        <taxon>Aphanomyces</taxon>
    </lineage>
</organism>
<sequence>MAEAKKSPGKSTKSFKRFNRVGILPDVAPVYARDPRDKSKSVIQVHQELLVHQRREIDDICTGLQLRLEHVKKALPVPKKMRPSNEDCDESVDVKTPLESRIDEEIAAEQDESDEPLTPLDRMAIALEACQDAFPAIGKQLDDEAGAHVNVELTSVLLDLVETIETCVHDKVVRDRVTKQTLHEVRSPEKVTKKPMTMSPRVQLQSFKRQVQDAASTTHQLQSPRPNNHPLTKPFELESLLTKDNIPVREKTPRKDNTFREVRKNRQFPPTKVPKEEFIEKEYSYCPVEARFDMQSVHIHVDEAKMVKDTWVVVEFPKARPKLTSDQVAFLSQWQSLRFRKVQETTAADSDALLRMYLHYTDTVMYEMCRLLYDKCPTSANLLYGLWHFFFNIVAFINKSIEEELTVLKQTVRGLKIEVEVYQTKIAKHAGVIHAMREKLTQKTKTITLEREKCIRQRNDLNKYLSADQTLVRLAMSLIQSIYDIFPDKTPAPTSSRHFTCLEALDEMTRTLQLKFSVTAGVDEGGGHAATARLHRLSQSSAAPPPLTVDPSHSNILTNFDVESIAPELDATQKRLAQLLTLSSPDCTLGWDAQAVWQHAFFIPPVDEVVEMEARVRHMVLRLERAVAARGTIRRRVHRATQTPSDDDDDLLHATSSSPKHSLRAVKVAAAFVRRSVVALPVAATPKRFELKRVGEMKTLVPAPLQRNVHRLSAAYESRDYTVGTTSRVITWLANSLIGQLAGAVNVHSDVPRAHMPRDMLGLSPTDAIYRLFLARFRVPLFANERLLDLVTSLSHLDTQSDKIHLWCRLLHLAGVDPLPPAAFWFVVHVLHVLAKCSHDGYYVCELPDEAEYVGQQAASDGLAIVFASFPAEIVVRCKTKLVGLAQIYGAMWIPVYAVVAMCVDEWEARFFAVTLEIETHFANALKVDSLVAFDQVVRRFLAAAPGYVVATAYAAAVQKAACARLVPLDCAAACLDEGLVPPSAAAQLDKTTLLFGVPSDTMLAKTTELSLALLRAVWATTKASLTRAIEQHTDNAVAGLRLIAPLDHALQEEAPAAALAWHLMEQLIALAYSSRGSTMTVTTSE</sequence>
<reference evidence="3 4" key="1">
    <citation type="submission" date="2019-03" db="EMBL/GenBank/DDBJ databases">
        <authorList>
            <person name="Gaulin E."/>
            <person name="Dumas B."/>
        </authorList>
    </citation>
    <scope>NUCLEOTIDE SEQUENCE [LARGE SCALE GENOMIC DNA]</scope>
    <source>
        <strain evidence="3">CBS 568.67</strain>
    </source>
</reference>
<keyword evidence="4" id="KW-1185">Reference proteome</keyword>
<proteinExistence type="predicted"/>
<name>A0A485KEQ1_9STRA</name>
<dbReference type="Proteomes" id="UP000332933">
    <property type="component" value="Unassembled WGS sequence"/>
</dbReference>
<gene>
    <name evidence="3" type="primary">Aste57867_5588</name>
    <name evidence="2" type="ORF">As57867_005575</name>
    <name evidence="3" type="ORF">ASTE57867_5588</name>
</gene>
<feature type="region of interest" description="Disordered" evidence="1">
    <location>
        <begin position="79"/>
        <end position="100"/>
    </location>
</feature>